<dbReference type="Gene3D" id="3.40.50.300">
    <property type="entry name" value="P-loop containing nucleotide triphosphate hydrolases"/>
    <property type="match status" value="1"/>
</dbReference>
<dbReference type="OrthoDB" id="9801684at2"/>
<gene>
    <name evidence="3" type="ORF">FC39_GL001137</name>
</gene>
<dbReference type="Proteomes" id="UP000051223">
    <property type="component" value="Unassembled WGS sequence"/>
</dbReference>
<dbReference type="PANTHER" id="PTHR33295">
    <property type="entry name" value="ATPASE"/>
    <property type="match status" value="1"/>
</dbReference>
<accession>A0A0R1Y9J4</accession>
<evidence type="ECO:0000313" key="3">
    <source>
        <dbReference type="EMBL" id="KRM39208.1"/>
    </source>
</evidence>
<dbReference type="eggNOG" id="COG1373">
    <property type="taxonomic scope" value="Bacteria"/>
</dbReference>
<dbReference type="AlphaFoldDB" id="A0A0R1Y9J4"/>
<organism evidence="3 4">
    <name type="scientific">Lactobacillus hamsteri DSM 5661 = JCM 6256</name>
    <dbReference type="NCBI Taxonomy" id="1423754"/>
    <lineage>
        <taxon>Bacteria</taxon>
        <taxon>Bacillati</taxon>
        <taxon>Bacillota</taxon>
        <taxon>Bacilli</taxon>
        <taxon>Lactobacillales</taxon>
        <taxon>Lactobacillaceae</taxon>
        <taxon>Lactobacillus</taxon>
    </lineage>
</organism>
<dbReference type="STRING" id="1423754.FC39_GL001137"/>
<comment type="caution">
    <text evidence="3">The sequence shown here is derived from an EMBL/GenBank/DDBJ whole genome shotgun (WGS) entry which is preliminary data.</text>
</comment>
<dbReference type="EMBL" id="AZGI01000043">
    <property type="protein sequence ID" value="KRM39208.1"/>
    <property type="molecule type" value="Genomic_DNA"/>
</dbReference>
<dbReference type="InterPro" id="IPR025420">
    <property type="entry name" value="DUF4143"/>
</dbReference>
<feature type="domain" description="DUF4143" evidence="2">
    <location>
        <begin position="220"/>
        <end position="362"/>
    </location>
</feature>
<dbReference type="Pfam" id="PF13173">
    <property type="entry name" value="AAA_14"/>
    <property type="match status" value="1"/>
</dbReference>
<reference evidence="3 4" key="1">
    <citation type="journal article" date="2015" name="Genome Announc.">
        <title>Expanding the biotechnology potential of lactobacilli through comparative genomics of 213 strains and associated genera.</title>
        <authorList>
            <person name="Sun Z."/>
            <person name="Harris H.M."/>
            <person name="McCann A."/>
            <person name="Guo C."/>
            <person name="Argimon S."/>
            <person name="Zhang W."/>
            <person name="Yang X."/>
            <person name="Jeffery I.B."/>
            <person name="Cooney J.C."/>
            <person name="Kagawa T.F."/>
            <person name="Liu W."/>
            <person name="Song Y."/>
            <person name="Salvetti E."/>
            <person name="Wrobel A."/>
            <person name="Rasinkangas P."/>
            <person name="Parkhill J."/>
            <person name="Rea M.C."/>
            <person name="O'Sullivan O."/>
            <person name="Ritari J."/>
            <person name="Douillard F.P."/>
            <person name="Paul Ross R."/>
            <person name="Yang R."/>
            <person name="Briner A.E."/>
            <person name="Felis G.E."/>
            <person name="de Vos W.M."/>
            <person name="Barrangou R."/>
            <person name="Klaenhammer T.R."/>
            <person name="Caufield P.W."/>
            <person name="Cui Y."/>
            <person name="Zhang H."/>
            <person name="O'Toole P.W."/>
        </authorList>
    </citation>
    <scope>NUCLEOTIDE SEQUENCE [LARGE SCALE GENOMIC DNA]</scope>
    <source>
        <strain evidence="3 4">DSM 5661</strain>
    </source>
</reference>
<name>A0A0R1Y9J4_9LACO</name>
<dbReference type="PATRIC" id="fig|1423754.3.peg.1170"/>
<dbReference type="InterPro" id="IPR027417">
    <property type="entry name" value="P-loop_NTPase"/>
</dbReference>
<proteinExistence type="predicted"/>
<protein>
    <recommendedName>
        <fullName evidence="5">ATPase</fullName>
    </recommendedName>
</protein>
<dbReference type="Pfam" id="PF13635">
    <property type="entry name" value="DUF4143"/>
    <property type="match status" value="1"/>
</dbReference>
<evidence type="ECO:0008006" key="5">
    <source>
        <dbReference type="Google" id="ProtNLM"/>
    </source>
</evidence>
<dbReference type="PANTHER" id="PTHR33295:SF18">
    <property type="entry name" value="AAA+ ATPASE DOMAIN-CONTAINING PROTEIN"/>
    <property type="match status" value="1"/>
</dbReference>
<dbReference type="InterPro" id="IPR041682">
    <property type="entry name" value="AAA_14"/>
</dbReference>
<dbReference type="SUPFAM" id="SSF52540">
    <property type="entry name" value="P-loop containing nucleoside triphosphate hydrolases"/>
    <property type="match status" value="1"/>
</dbReference>
<keyword evidence="4" id="KW-1185">Reference proteome</keyword>
<evidence type="ECO:0000313" key="4">
    <source>
        <dbReference type="Proteomes" id="UP000051223"/>
    </source>
</evidence>
<evidence type="ECO:0000259" key="2">
    <source>
        <dbReference type="Pfam" id="PF13635"/>
    </source>
</evidence>
<dbReference type="RefSeq" id="WP_025080710.1">
    <property type="nucleotide sequence ID" value="NZ_AZGI01000043.1"/>
</dbReference>
<sequence length="422" mass="49313">MESALLKSIIFNQQDIIQNEKIVPRDYFFEPNDNYILVGMRRAGKTTLMHKRVQDLVKGGVDWSQIIYINFEDERLRQMTVDDLNDITVVANELSNKKSYYFFDEIQNIDGWERFARRMADQHERVYITGSNSKMMSSEIISRLGGRYMMQYITPYNFDEYLTAKKIPHDQRALYTTSTLATIQAAAISYLHNGGLPESLKQINARNYLTNIYQDIYLGDIIKRNNVRNKKSLSLLINKIAQTVMHEISYTSLTKGVKNSGNPISTPISINYVEFAKEAFLLFDLKNFTSKFSERESTPKFYFLDNGILNLFLFQKDTALLENLVAITLYDHYKDNLYYLHSQKTGIDIDFYLPEEKTAIQVSWQIDEFSSEREINNLVKLSKNDSQINRFLIITKEQEKTIKKDGVKIEVIPLYKFLLNEY</sequence>
<feature type="domain" description="AAA" evidence="1">
    <location>
        <begin position="35"/>
        <end position="162"/>
    </location>
</feature>
<evidence type="ECO:0000259" key="1">
    <source>
        <dbReference type="Pfam" id="PF13173"/>
    </source>
</evidence>